<evidence type="ECO:0000313" key="1">
    <source>
        <dbReference type="EMBL" id="KAJ8117606.1"/>
    </source>
</evidence>
<keyword evidence="2" id="KW-1185">Reference proteome</keyword>
<evidence type="ECO:0000313" key="2">
    <source>
        <dbReference type="Proteomes" id="UP001153331"/>
    </source>
</evidence>
<gene>
    <name evidence="1" type="ORF">OPT61_g1251</name>
</gene>
<proteinExistence type="predicted"/>
<dbReference type="EMBL" id="JAPHNI010000047">
    <property type="protein sequence ID" value="KAJ8117606.1"/>
    <property type="molecule type" value="Genomic_DNA"/>
</dbReference>
<comment type="caution">
    <text evidence="1">The sequence shown here is derived from an EMBL/GenBank/DDBJ whole genome shotgun (WGS) entry which is preliminary data.</text>
</comment>
<protein>
    <submittedName>
        <fullName evidence="1">Uncharacterized protein</fullName>
    </submittedName>
</protein>
<reference evidence="1" key="1">
    <citation type="submission" date="2022-11" db="EMBL/GenBank/DDBJ databases">
        <title>Genome Sequence of Boeremia exigua.</title>
        <authorList>
            <person name="Buettner E."/>
        </authorList>
    </citation>
    <scope>NUCLEOTIDE SEQUENCE</scope>
    <source>
        <strain evidence="1">CU02</strain>
    </source>
</reference>
<organism evidence="1 2">
    <name type="scientific">Boeremia exigua</name>
    <dbReference type="NCBI Taxonomy" id="749465"/>
    <lineage>
        <taxon>Eukaryota</taxon>
        <taxon>Fungi</taxon>
        <taxon>Dikarya</taxon>
        <taxon>Ascomycota</taxon>
        <taxon>Pezizomycotina</taxon>
        <taxon>Dothideomycetes</taxon>
        <taxon>Pleosporomycetidae</taxon>
        <taxon>Pleosporales</taxon>
        <taxon>Pleosporineae</taxon>
        <taxon>Didymellaceae</taxon>
        <taxon>Boeremia</taxon>
    </lineage>
</organism>
<sequence length="1110" mass="122376">MSSKLVSWERLVRYIPKGSNQTVRYGDPIVSDSDVDKIARLAEEGKLEVKVLEGDHPLSARPNGETDKVAKLLGPLEPGDVPIIRCIGLNYKTHILETGRPLPTCPTVFTKPAPAVADHGEAIPIPSIAQSQCDYEGELVVVIGKDAKNVSEADALEYVAGYTVGDDVSARDWQREAGKAGPVPQWSFSKSFDKYAPLGPCIVSAKILGEANAQSLKTIVNGEIRQESNTADLCFDVRKLVAFCSQGQTLQRGSLIMTGTPGGVALFMKPQAFLKDGDTVEQISRSAAQGDKQNAFRKVTIFVVPLHRMTRAVNLDIGGPTPSEQQEIPVTVDSPIQHISPDTGEEANRENDVIDRTQKIQPSPSLQQKRPLDMDYSLPDHLPESHLPADNFPGFNLYDDLIGNTVTWPWLHEDLFLSTNPDVFAMPPDPMDFQTTRDIGHRMPDVGLSAIAPPLSTHTLGIQSAESSGNVDFRPAPELVMAGHDAHTEGTLPGGLEDETSNPSSSSASRISLTETATSFTTPAATTSNLQLEQSRIVQELIAFALAPTSGTLSGNERASFWQAASIKVAHAFRLENGSSTAPALYYFCNQHLEHFAPLWPLLSRHSFDYGALHPILFLVVTSIGAMYCGSQAGDYGAMMHSQIRAVLTMAIELEDDEHDFVWLAQARLLTQVAALYFGQPKAFTYAHHLGALLVAQARRNDLFSAVHASKILERFHLSKGVASDDERFGLWLQLETRRRLAFGIFRGDTYTSALLNTKPLVSMEEIDLQLPTCEAVWRSENLSVSLCLQMIEHDQTPSRELWASDVFRIAMENKEPLPPLSPAGQELLMFGLQYPTWRFSRDKDMFARLKGDTEEAIGHDSPFSAAETKSSPSVHTTSRSARVRHTSLSAISDSEAHYLESTVRQMEDLLQERDRLLSTMSKWERSLPVVKTFVISNLDRSSLMSSLILFHLGFIRLLVPLEELHQIQYRMANNKVVDTSLVKAVRSWAKSPQGQIAAERACNIYNIIAKESEVENSRKVRFNLLAFIGLHHSAVLLWAFAAIRGSPDTSDPRLMLRSSRSIPVDKSHTAELLSSFVALYDAISPAKWSSFAKATNTLSNHPFPEAIDT</sequence>
<accession>A0ACC2IQW0</accession>
<name>A0ACC2IQW0_9PLEO</name>
<dbReference type="Proteomes" id="UP001153331">
    <property type="component" value="Unassembled WGS sequence"/>
</dbReference>